<keyword evidence="3" id="KW-1185">Reference proteome</keyword>
<feature type="transmembrane region" description="Helical" evidence="1">
    <location>
        <begin position="162"/>
        <end position="185"/>
    </location>
</feature>
<keyword evidence="1" id="KW-1133">Transmembrane helix</keyword>
<gene>
    <name evidence="2" type="ORF">DUNSADRAFT_2257</name>
</gene>
<accession>A0ABQ7GW01</accession>
<protein>
    <submittedName>
        <fullName evidence="2">Uncharacterized protein</fullName>
    </submittedName>
</protein>
<proteinExistence type="predicted"/>
<organism evidence="2 3">
    <name type="scientific">Dunaliella salina</name>
    <name type="common">Green alga</name>
    <name type="synonym">Protococcus salinus</name>
    <dbReference type="NCBI Taxonomy" id="3046"/>
    <lineage>
        <taxon>Eukaryota</taxon>
        <taxon>Viridiplantae</taxon>
        <taxon>Chlorophyta</taxon>
        <taxon>core chlorophytes</taxon>
        <taxon>Chlorophyceae</taxon>
        <taxon>CS clade</taxon>
        <taxon>Chlamydomonadales</taxon>
        <taxon>Dunaliellaceae</taxon>
        <taxon>Dunaliella</taxon>
    </lineage>
</organism>
<feature type="transmembrane region" description="Helical" evidence="1">
    <location>
        <begin position="243"/>
        <end position="265"/>
    </location>
</feature>
<evidence type="ECO:0000256" key="1">
    <source>
        <dbReference type="SAM" id="Phobius"/>
    </source>
</evidence>
<name>A0ABQ7GW01_DUNSA</name>
<feature type="transmembrane region" description="Helical" evidence="1">
    <location>
        <begin position="122"/>
        <end position="141"/>
    </location>
</feature>
<reference evidence="2" key="1">
    <citation type="submission" date="2017-08" db="EMBL/GenBank/DDBJ databases">
        <authorList>
            <person name="Polle J.E."/>
            <person name="Barry K."/>
            <person name="Cushman J."/>
            <person name="Schmutz J."/>
            <person name="Tran D."/>
            <person name="Hathwaick L.T."/>
            <person name="Yim W.C."/>
            <person name="Jenkins J."/>
            <person name="Mckie-Krisberg Z.M."/>
            <person name="Prochnik S."/>
            <person name="Lindquist E."/>
            <person name="Dockter R.B."/>
            <person name="Adam C."/>
            <person name="Molina H."/>
            <person name="Bunkerborg J."/>
            <person name="Jin E."/>
            <person name="Buchheim M."/>
            <person name="Magnuson J."/>
        </authorList>
    </citation>
    <scope>NUCLEOTIDE SEQUENCE</scope>
    <source>
        <strain evidence="2">CCAP 19/18</strain>
    </source>
</reference>
<evidence type="ECO:0000313" key="3">
    <source>
        <dbReference type="Proteomes" id="UP000815325"/>
    </source>
</evidence>
<sequence>MLKQTCLNPSARSGLCPVPQARGHFLKSSNSSTHSNWEQLQAKSDIRALLFVRPWEANALRPRGGNVACTALRIDNYELVVGDALALICFTLWKQVAAIVAKPDFPGWLAPLSFNPVAVADFTSFCLTLVLTWVTSCALVGGYKGGASRDLPTALRATSLTWLVSMPVILAQLILVTALESRALVGQPGFGSILPLAASGPGEPLPSAAGVLGLMAGWRAYYTTNLDWFADVSEEDKRRFREAVATTILMSGGSIAILQVLYLVLDHDLLEATSAALSFAISESVSAQSAVGA</sequence>
<evidence type="ECO:0000313" key="2">
    <source>
        <dbReference type="EMBL" id="KAF5838794.1"/>
    </source>
</evidence>
<keyword evidence="1" id="KW-0472">Membrane</keyword>
<keyword evidence="1" id="KW-0812">Transmembrane</keyword>
<dbReference type="Proteomes" id="UP000815325">
    <property type="component" value="Unassembled WGS sequence"/>
</dbReference>
<feature type="transmembrane region" description="Helical" evidence="1">
    <location>
        <begin position="80"/>
        <end position="102"/>
    </location>
</feature>
<comment type="caution">
    <text evidence="2">The sequence shown here is derived from an EMBL/GenBank/DDBJ whole genome shotgun (WGS) entry which is preliminary data.</text>
</comment>
<feature type="transmembrane region" description="Helical" evidence="1">
    <location>
        <begin position="205"/>
        <end position="222"/>
    </location>
</feature>
<dbReference type="EMBL" id="MU069566">
    <property type="protein sequence ID" value="KAF5838794.1"/>
    <property type="molecule type" value="Genomic_DNA"/>
</dbReference>